<dbReference type="Proteomes" id="UP001383192">
    <property type="component" value="Unassembled WGS sequence"/>
</dbReference>
<comment type="caution">
    <text evidence="3">The sequence shown here is derived from an EMBL/GenBank/DDBJ whole genome shotgun (WGS) entry which is preliminary data.</text>
</comment>
<protein>
    <recommendedName>
        <fullName evidence="2">HMG domain-containing protein</fullName>
    </recommendedName>
</protein>
<feature type="region of interest" description="Disordered" evidence="1">
    <location>
        <begin position="1"/>
        <end position="93"/>
    </location>
</feature>
<feature type="domain" description="HMG" evidence="2">
    <location>
        <begin position="343"/>
        <end position="470"/>
    </location>
</feature>
<evidence type="ECO:0000259" key="2">
    <source>
        <dbReference type="Pfam" id="PF18717"/>
    </source>
</evidence>
<name>A0AAW0CNZ3_9AGAR</name>
<reference evidence="3 4" key="1">
    <citation type="submission" date="2024-01" db="EMBL/GenBank/DDBJ databases">
        <title>A draft genome for a cacao thread blight-causing isolate of Paramarasmius palmivorus.</title>
        <authorList>
            <person name="Baruah I.K."/>
            <person name="Bukari Y."/>
            <person name="Amoako-Attah I."/>
            <person name="Meinhardt L.W."/>
            <person name="Bailey B.A."/>
            <person name="Cohen S.P."/>
        </authorList>
    </citation>
    <scope>NUCLEOTIDE SEQUENCE [LARGE SCALE GENOMIC DNA]</scope>
    <source>
        <strain evidence="3 4">GH-12</strain>
    </source>
</reference>
<accession>A0AAW0CNZ3</accession>
<dbReference type="AlphaFoldDB" id="A0AAW0CNZ3"/>
<sequence>MAPPSDDDEPFILDPLPNTPDIGETYPGHLNRFIPSPVRSYGPKRARTRNTSAKRRKTSEGTDHSLRGTQANSGTISTIPEVESGQEMSSPMDSGEHFGVGVLGLCDDIDNSEDAYQEFLDLIEDECIAFVHVATRVYVVEGFDEQRREGTGVFYHFEARQRGDGLDLNCQCHSGKTDCFHRRFYREYREERFSLQEAHLELDGDVVCFSRVLIDMEKDIWTSRFSVASGTASESGRSRAIVSYEGTVSGGGKWHCSKDKDLRGTCCTHMGQAKQLLDLITGNDESEASDGTPDAAKMYMVDGMNAGGASENAISYLPIMPPLWASLPEDENLYPYPNPNEVVPEVLKLDVRSRSLCGSHFFNPEAPKLVRECTVYTLTHAVHRKIELQNCPGCPRRRKCFIGPEPRDIGLFNYNNSALFTHELMNELTSRYTSSETPFTAFVLVLGRLYRGRGCRFVSEDMFRSAWFAFATIQRLSNDMSCPECGEYPSTVIWDGVTISFSKRHLQETLKPPTTIASDAPIRKRGRVNKQQWLPHGKEKTTPTRKALMNWLKKWADYKPSERSTCRVVAEIVEGNEESDDEDLDVSAKQNDITEAERREGELAEIQRQLTDMGARPVADLLREVYGIHGKVMHWRLRKRYKMLFEQIAADESVLQMMNQRALPSLKAFVERPCLGTISLLTNIPVLMLILENMWHGKQDMTLLLGLSRWMISRVETVLTQLKSGPDLPLESLPVQHEDSEDWQKVSVNAAQQEHCTNRPQ</sequence>
<evidence type="ECO:0000256" key="1">
    <source>
        <dbReference type="SAM" id="MobiDB-lite"/>
    </source>
</evidence>
<feature type="compositionally biased region" description="Acidic residues" evidence="1">
    <location>
        <begin position="1"/>
        <end position="11"/>
    </location>
</feature>
<dbReference type="Pfam" id="PF18717">
    <property type="entry name" value="CxC4"/>
    <property type="match status" value="1"/>
</dbReference>
<feature type="compositionally biased region" description="Basic residues" evidence="1">
    <location>
        <begin position="42"/>
        <end position="57"/>
    </location>
</feature>
<evidence type="ECO:0000313" key="4">
    <source>
        <dbReference type="Proteomes" id="UP001383192"/>
    </source>
</evidence>
<organism evidence="3 4">
    <name type="scientific">Paramarasmius palmivorus</name>
    <dbReference type="NCBI Taxonomy" id="297713"/>
    <lineage>
        <taxon>Eukaryota</taxon>
        <taxon>Fungi</taxon>
        <taxon>Dikarya</taxon>
        <taxon>Basidiomycota</taxon>
        <taxon>Agaricomycotina</taxon>
        <taxon>Agaricomycetes</taxon>
        <taxon>Agaricomycetidae</taxon>
        <taxon>Agaricales</taxon>
        <taxon>Marasmiineae</taxon>
        <taxon>Marasmiaceae</taxon>
        <taxon>Paramarasmius</taxon>
    </lineage>
</organism>
<dbReference type="InterPro" id="IPR040648">
    <property type="entry name" value="HMGXB3_CxC4"/>
</dbReference>
<feature type="compositionally biased region" description="Polar residues" evidence="1">
    <location>
        <begin position="67"/>
        <end position="78"/>
    </location>
</feature>
<proteinExistence type="predicted"/>
<keyword evidence="4" id="KW-1185">Reference proteome</keyword>
<gene>
    <name evidence="3" type="ORF">VNI00_008973</name>
</gene>
<evidence type="ECO:0000313" key="3">
    <source>
        <dbReference type="EMBL" id="KAK7041684.1"/>
    </source>
</evidence>
<dbReference type="EMBL" id="JAYKXP010000032">
    <property type="protein sequence ID" value="KAK7041684.1"/>
    <property type="molecule type" value="Genomic_DNA"/>
</dbReference>